<dbReference type="EMBL" id="FJOG01000006">
    <property type="protein sequence ID" value="CZR55548.1"/>
    <property type="molecule type" value="Genomic_DNA"/>
</dbReference>
<gene>
    <name evidence="1" type="ORF">PAC_05436</name>
</gene>
<dbReference type="OrthoDB" id="408631at2759"/>
<dbReference type="AlphaFoldDB" id="A0A1L7WRZ9"/>
<sequence length="109" mass="11984">MRAVDFDTLTTAASDVESAYDYQFQPRVDGQIIADTSNLRAYSGVNATADVSTYLKIFPAITDDVVDEILALYPDADYTSPGLRFADTKQSFDLTAYNLALTHAMNNQT</sequence>
<dbReference type="Proteomes" id="UP000184330">
    <property type="component" value="Unassembled WGS sequence"/>
</dbReference>
<dbReference type="STRING" id="576137.A0A1L7WRZ9"/>
<reference evidence="1 2" key="1">
    <citation type="submission" date="2016-03" db="EMBL/GenBank/DDBJ databases">
        <authorList>
            <person name="Ploux O."/>
        </authorList>
    </citation>
    <scope>NUCLEOTIDE SEQUENCE [LARGE SCALE GENOMIC DNA]</scope>
    <source>
        <strain evidence="1 2">UAMH 11012</strain>
    </source>
</reference>
<name>A0A1L7WRZ9_9HELO</name>
<evidence type="ECO:0000313" key="2">
    <source>
        <dbReference type="Proteomes" id="UP000184330"/>
    </source>
</evidence>
<accession>A0A1L7WRZ9</accession>
<protein>
    <submittedName>
        <fullName evidence="1">Uncharacterized protein</fullName>
    </submittedName>
</protein>
<organism evidence="1 2">
    <name type="scientific">Phialocephala subalpina</name>
    <dbReference type="NCBI Taxonomy" id="576137"/>
    <lineage>
        <taxon>Eukaryota</taxon>
        <taxon>Fungi</taxon>
        <taxon>Dikarya</taxon>
        <taxon>Ascomycota</taxon>
        <taxon>Pezizomycotina</taxon>
        <taxon>Leotiomycetes</taxon>
        <taxon>Helotiales</taxon>
        <taxon>Mollisiaceae</taxon>
        <taxon>Phialocephala</taxon>
        <taxon>Phialocephala fortinii species complex</taxon>
    </lineage>
</organism>
<proteinExistence type="predicted"/>
<evidence type="ECO:0000313" key="1">
    <source>
        <dbReference type="EMBL" id="CZR55548.1"/>
    </source>
</evidence>
<keyword evidence="2" id="KW-1185">Reference proteome</keyword>